<comment type="similarity">
    <text evidence="1 4">Belongs to the aldehyde dehydrogenase family.</text>
</comment>
<accession>A0A3P2A6F7</accession>
<dbReference type="InterPro" id="IPR016163">
    <property type="entry name" value="Ald_DH_C"/>
</dbReference>
<evidence type="ECO:0000256" key="3">
    <source>
        <dbReference type="PROSITE-ProRule" id="PRU10007"/>
    </source>
</evidence>
<name>A0A3P2A6F7_9NEIS</name>
<dbReference type="InterPro" id="IPR016161">
    <property type="entry name" value="Ald_DH/histidinol_DH"/>
</dbReference>
<dbReference type="PANTHER" id="PTHR43353:SF5">
    <property type="entry name" value="SUCCINATE-SEMIALDEHYDE DEHYDROGENASE, MITOCHONDRIAL"/>
    <property type="match status" value="1"/>
</dbReference>
<dbReference type="AlphaFoldDB" id="A0A3P2A6F7"/>
<dbReference type="InterPro" id="IPR029510">
    <property type="entry name" value="Ald_DH_CS_GLU"/>
</dbReference>
<dbReference type="GO" id="GO:0009450">
    <property type="term" value="P:gamma-aminobutyric acid catabolic process"/>
    <property type="evidence" value="ECO:0007669"/>
    <property type="project" value="InterPro"/>
</dbReference>
<comment type="caution">
    <text evidence="6">The sequence shown here is derived from an EMBL/GenBank/DDBJ whole genome shotgun (WGS) entry which is preliminary data.</text>
</comment>
<evidence type="ECO:0000256" key="4">
    <source>
        <dbReference type="RuleBase" id="RU003345"/>
    </source>
</evidence>
<dbReference type="PROSITE" id="PS00687">
    <property type="entry name" value="ALDEHYDE_DEHYDR_GLU"/>
    <property type="match status" value="1"/>
</dbReference>
<sequence>MSFVNIPHPDLFRQQAYIDGKWCDADSGKVLAVHNPATGEILGTIPDMGAEEARRAITAAQNALPAWRAFPAKVRSRLLKRWFDLITARQHDLAVLLTLEQGKPLSEAKGEIAYGAAYIDWYAEEAKRIAGQILPAPVSGQRVLVSKQPVGVCAAVTPWNFPNAMIARKVAPALAAGCTFVARPASQTPFSALALAELAEQAGIPAGVFNVVTGAAEAIGCELTENPAVRKFSFTGSTEVGRKLMAQCASTIKKVSLELGGNAPFIVFDDADLEAAVAGALAAKFRNAGQTCVCANRIYVQQGIYTRFAERFTAAVAKLRVGNGMEAHNEIGPLIDQRALQRTLELLDDARAHGGEVLCGGTHQGVFFAPTVMGAANDDMRLAHEEIFAPVAPLFVFADEDEVIRRANATEYGLAAYLYSRDLARVFRVSEALEYGMVGVNTGVISNEAAPFGGMKQSGIGREGAAQGMEEYLETKYIALDGL</sequence>
<dbReference type="OrthoDB" id="6187633at2"/>
<dbReference type="InterPro" id="IPR016160">
    <property type="entry name" value="Ald_DH_CS_CYS"/>
</dbReference>
<evidence type="ECO:0000256" key="2">
    <source>
        <dbReference type="ARBA" id="ARBA00023002"/>
    </source>
</evidence>
<dbReference type="InterPro" id="IPR016162">
    <property type="entry name" value="Ald_DH_N"/>
</dbReference>
<organism evidence="6 7">
    <name type="scientific">Conchiformibius steedae</name>
    <dbReference type="NCBI Taxonomy" id="153493"/>
    <lineage>
        <taxon>Bacteria</taxon>
        <taxon>Pseudomonadati</taxon>
        <taxon>Pseudomonadota</taxon>
        <taxon>Betaproteobacteria</taxon>
        <taxon>Neisseriales</taxon>
        <taxon>Neisseriaceae</taxon>
        <taxon>Conchiformibius</taxon>
    </lineage>
</organism>
<evidence type="ECO:0000256" key="1">
    <source>
        <dbReference type="ARBA" id="ARBA00009986"/>
    </source>
</evidence>
<dbReference type="GO" id="GO:0005829">
    <property type="term" value="C:cytosol"/>
    <property type="evidence" value="ECO:0007669"/>
    <property type="project" value="TreeGrafter"/>
</dbReference>
<dbReference type="FunFam" id="3.40.309.10:FF:000004">
    <property type="entry name" value="Succinate-semialdehyde dehydrogenase I"/>
    <property type="match status" value="1"/>
</dbReference>
<dbReference type="Gene3D" id="3.40.605.10">
    <property type="entry name" value="Aldehyde Dehydrogenase, Chain A, domain 1"/>
    <property type="match status" value="1"/>
</dbReference>
<protein>
    <submittedName>
        <fullName evidence="6">NAD-dependent succinate-semialdehyde dehydrogenase</fullName>
    </submittedName>
</protein>
<dbReference type="Proteomes" id="UP000269923">
    <property type="component" value="Unassembled WGS sequence"/>
</dbReference>
<dbReference type="PANTHER" id="PTHR43353">
    <property type="entry name" value="SUCCINATE-SEMIALDEHYDE DEHYDROGENASE, MITOCHONDRIAL"/>
    <property type="match status" value="1"/>
</dbReference>
<dbReference type="Gene3D" id="3.40.309.10">
    <property type="entry name" value="Aldehyde Dehydrogenase, Chain A, domain 2"/>
    <property type="match status" value="1"/>
</dbReference>
<dbReference type="RefSeq" id="WP_124794399.1">
    <property type="nucleotide sequence ID" value="NZ_RQYC01000005.1"/>
</dbReference>
<dbReference type="GO" id="GO:0004777">
    <property type="term" value="F:succinate-semialdehyde dehydrogenase (NAD+) activity"/>
    <property type="evidence" value="ECO:0007669"/>
    <property type="project" value="TreeGrafter"/>
</dbReference>
<keyword evidence="7" id="KW-1185">Reference proteome</keyword>
<dbReference type="NCBIfam" id="TIGR01780">
    <property type="entry name" value="SSADH"/>
    <property type="match status" value="1"/>
</dbReference>
<reference evidence="6 7" key="1">
    <citation type="submission" date="2018-11" db="EMBL/GenBank/DDBJ databases">
        <title>Genomes From Bacteria Associated with the Canine Oral Cavity: a Test Case for Automated Genome-Based Taxonomic Assignment.</title>
        <authorList>
            <person name="Coil D.A."/>
            <person name="Jospin G."/>
            <person name="Darling A.E."/>
            <person name="Wallis C."/>
            <person name="Davis I.J."/>
            <person name="Harris S."/>
            <person name="Eisen J.A."/>
            <person name="Holcombe L.J."/>
            <person name="O'Flynn C."/>
        </authorList>
    </citation>
    <scope>NUCLEOTIDE SEQUENCE [LARGE SCALE GENOMIC DNA]</scope>
    <source>
        <strain evidence="6 7">COT-280</strain>
    </source>
</reference>
<dbReference type="InterPro" id="IPR050740">
    <property type="entry name" value="Aldehyde_DH_Superfamily"/>
</dbReference>
<dbReference type="InterPro" id="IPR010102">
    <property type="entry name" value="Succ_semiAld_DH"/>
</dbReference>
<dbReference type="EMBL" id="RQYC01000005">
    <property type="protein sequence ID" value="RRD90508.1"/>
    <property type="molecule type" value="Genomic_DNA"/>
</dbReference>
<dbReference type="Pfam" id="PF00171">
    <property type="entry name" value="Aldedh"/>
    <property type="match status" value="1"/>
</dbReference>
<dbReference type="FunFam" id="3.40.605.10:FF:000026">
    <property type="entry name" value="Aldehyde dehydrogenase, putative"/>
    <property type="match status" value="1"/>
</dbReference>
<proteinExistence type="inferred from homology"/>
<feature type="domain" description="Aldehyde dehydrogenase" evidence="5">
    <location>
        <begin position="22"/>
        <end position="478"/>
    </location>
</feature>
<dbReference type="CDD" id="cd07103">
    <property type="entry name" value="ALDH_F5_SSADH_GabD"/>
    <property type="match status" value="1"/>
</dbReference>
<dbReference type="SUPFAM" id="SSF53720">
    <property type="entry name" value="ALDH-like"/>
    <property type="match status" value="1"/>
</dbReference>
<evidence type="ECO:0000259" key="5">
    <source>
        <dbReference type="Pfam" id="PF00171"/>
    </source>
</evidence>
<dbReference type="InterPro" id="IPR015590">
    <property type="entry name" value="Aldehyde_DH_dom"/>
</dbReference>
<dbReference type="PROSITE" id="PS00070">
    <property type="entry name" value="ALDEHYDE_DEHYDR_CYS"/>
    <property type="match status" value="1"/>
</dbReference>
<evidence type="ECO:0000313" key="6">
    <source>
        <dbReference type="EMBL" id="RRD90508.1"/>
    </source>
</evidence>
<gene>
    <name evidence="6" type="ORF">EII21_04300</name>
</gene>
<feature type="active site" evidence="3">
    <location>
        <position position="258"/>
    </location>
</feature>
<dbReference type="FunFam" id="3.40.605.10:FF:000005">
    <property type="entry name" value="Succinate-semialdehyde dehydrogenase I"/>
    <property type="match status" value="1"/>
</dbReference>
<evidence type="ECO:0000313" key="7">
    <source>
        <dbReference type="Proteomes" id="UP000269923"/>
    </source>
</evidence>
<dbReference type="STRING" id="1121352.GCA_000620925_01630"/>
<keyword evidence="2 4" id="KW-0560">Oxidoreductase</keyword>